<comment type="caution">
    <text evidence="2">The sequence shown here is derived from an EMBL/GenBank/DDBJ whole genome shotgun (WGS) entry which is preliminary data.</text>
</comment>
<evidence type="ECO:0000259" key="1">
    <source>
        <dbReference type="Pfam" id="PF10395"/>
    </source>
</evidence>
<dbReference type="Pfam" id="PF10395">
    <property type="entry name" value="Utp8_b_propeller"/>
    <property type="match status" value="1"/>
</dbReference>
<dbReference type="EMBL" id="JAKWBI020000021">
    <property type="protein sequence ID" value="KAJ2905911.1"/>
    <property type="molecule type" value="Genomic_DNA"/>
</dbReference>
<keyword evidence="3" id="KW-1185">Reference proteome</keyword>
<accession>A0AAD5RY92</accession>
<evidence type="ECO:0000313" key="2">
    <source>
        <dbReference type="EMBL" id="KAJ2905911.1"/>
    </source>
</evidence>
<dbReference type="Proteomes" id="UP001201980">
    <property type="component" value="Unassembled WGS sequence"/>
</dbReference>
<organism evidence="2 3">
    <name type="scientific">Zalerion maritima</name>
    <dbReference type="NCBI Taxonomy" id="339359"/>
    <lineage>
        <taxon>Eukaryota</taxon>
        <taxon>Fungi</taxon>
        <taxon>Dikarya</taxon>
        <taxon>Ascomycota</taxon>
        <taxon>Pezizomycotina</taxon>
        <taxon>Sordariomycetes</taxon>
        <taxon>Lulworthiomycetidae</taxon>
        <taxon>Lulworthiales</taxon>
        <taxon>Lulworthiaceae</taxon>
        <taxon>Zalerion</taxon>
    </lineage>
</organism>
<protein>
    <recommendedName>
        <fullName evidence="1">Utp8 beta-propeller domain-containing protein</fullName>
    </recommendedName>
</protein>
<dbReference type="AlphaFoldDB" id="A0AAD5RY92"/>
<dbReference type="InterPro" id="IPR018843">
    <property type="entry name" value="Utp8_b-prop"/>
</dbReference>
<proteinExistence type="predicted"/>
<name>A0AAD5RY92_9PEZI</name>
<sequence length="909" mass="100511">MMETHFQIQKPYLLTQLPKPLNPSKTGYVVGEVAGQRSGSRKRKRPEVAVGIDGEALNIYDVPSSRLVTSYPIPPQATFTSSPCSIRWRASQSRDVARYTYTSTRSNPHTQRITLYKDVVELSGKTTSTIVTRDIPLQHPTVFVSPSTRTQTSPLDEGNIDAPNLITVSEAGHISSLNGETLVEQWRTEPDVLAQEIRLPKNATLRVDLVTLAHSSEVISGVFGGKGDRYSVFPQGIQAGAFDPDTLCIIASVPNSNPPLSYIHFLAISPRSSGASYEQKVFRLRSALIPPPAEHGSFLRSYRVDVRSGTLLRLVGETLATFDLQGSIPKVRGEMKVPGAVSVLRLSRTSTIVLSADSFRIYNPIYESLQASVGLESSGQGGSIIAQFPREEVVLLLIDNALFVAQLEPPKPSALKRQLEGQFIDTPGRGILQRDTITKRQRPTISIGVVPGTLEPGYWEKLDRDQKQGNHLLELNDIVGFEKLMASKFSISIMKHDDQNGIAEAHDRSLPGWKWPESRFRYPPVDRKWVIYAIGRVFKWAEVNIASFPAYKFSCLLPQGNLVNYLVDTGHLGLKNIKDAFPDEPLTESMSDVEIAEAVVDRMVELDASLELLINYLASTRLSPSELLLVLRALMKSLELPTENAGTPLELLTNGEAKNNSDPQDEEEIEMDFLEAELKMGEQQLERDWGHRARALSLALSKLCACDTASTIQALRLTFKPEQILALMVLLRTELVKGAWTSLYLDTPQFDEDKNAEYVPPPDRSISVIAELLSRCVDSMGQGGWLVNDAELEKDGQDSGGFIHALKLEVSVALEGAESASYLHGLVSEVVKYASRVEGKAAPQIRDLSKPIPIEAIPNPELPLGLKAKARVSEDKIMASGEVLRRSKREYGHLVSQKVQPYRTERIVL</sequence>
<reference evidence="2" key="1">
    <citation type="submission" date="2022-07" db="EMBL/GenBank/DDBJ databases">
        <title>Draft genome sequence of Zalerion maritima ATCC 34329, a (micro)plastics degrading marine fungus.</title>
        <authorList>
            <person name="Paco A."/>
            <person name="Goncalves M.F.M."/>
            <person name="Rocha-Santos T.A.P."/>
            <person name="Alves A."/>
        </authorList>
    </citation>
    <scope>NUCLEOTIDE SEQUENCE</scope>
    <source>
        <strain evidence="2">ATCC 34329</strain>
    </source>
</reference>
<evidence type="ECO:0000313" key="3">
    <source>
        <dbReference type="Proteomes" id="UP001201980"/>
    </source>
</evidence>
<feature type="domain" description="Utp8 beta-propeller" evidence="1">
    <location>
        <begin position="8"/>
        <end position="128"/>
    </location>
</feature>
<gene>
    <name evidence="2" type="ORF">MKZ38_003699</name>
</gene>